<dbReference type="SMART" id="SM00220">
    <property type="entry name" value="S_TKc"/>
    <property type="match status" value="1"/>
</dbReference>
<accession>A0A5J4W2G5</accession>
<gene>
    <name evidence="2" type="ORF">EZS28_015571</name>
</gene>
<evidence type="ECO:0000313" key="2">
    <source>
        <dbReference type="EMBL" id="KAA6388902.1"/>
    </source>
</evidence>
<evidence type="ECO:0000259" key="1">
    <source>
        <dbReference type="PROSITE" id="PS50011"/>
    </source>
</evidence>
<dbReference type="Pfam" id="PF00069">
    <property type="entry name" value="Pkinase"/>
    <property type="match status" value="1"/>
</dbReference>
<organism evidence="2 3">
    <name type="scientific">Streblomastix strix</name>
    <dbReference type="NCBI Taxonomy" id="222440"/>
    <lineage>
        <taxon>Eukaryota</taxon>
        <taxon>Metamonada</taxon>
        <taxon>Preaxostyla</taxon>
        <taxon>Oxymonadida</taxon>
        <taxon>Streblomastigidae</taxon>
        <taxon>Streblomastix</taxon>
    </lineage>
</organism>
<dbReference type="InterPro" id="IPR008271">
    <property type="entry name" value="Ser/Thr_kinase_AS"/>
</dbReference>
<dbReference type="GO" id="GO:0005524">
    <property type="term" value="F:ATP binding"/>
    <property type="evidence" value="ECO:0007669"/>
    <property type="project" value="InterPro"/>
</dbReference>
<dbReference type="InterPro" id="IPR011009">
    <property type="entry name" value="Kinase-like_dom_sf"/>
</dbReference>
<protein>
    <recommendedName>
        <fullName evidence="1">Protein kinase domain-containing protein</fullName>
    </recommendedName>
</protein>
<dbReference type="Proteomes" id="UP000324800">
    <property type="component" value="Unassembled WGS sequence"/>
</dbReference>
<dbReference type="PROSITE" id="PS00108">
    <property type="entry name" value="PROTEIN_KINASE_ST"/>
    <property type="match status" value="1"/>
</dbReference>
<dbReference type="SUPFAM" id="SSF56112">
    <property type="entry name" value="Protein kinase-like (PK-like)"/>
    <property type="match status" value="1"/>
</dbReference>
<feature type="domain" description="Protein kinase" evidence="1">
    <location>
        <begin position="1"/>
        <end position="177"/>
    </location>
</feature>
<dbReference type="GO" id="GO:0004672">
    <property type="term" value="F:protein kinase activity"/>
    <property type="evidence" value="ECO:0007669"/>
    <property type="project" value="InterPro"/>
</dbReference>
<comment type="caution">
    <text evidence="2">The sequence shown here is derived from an EMBL/GenBank/DDBJ whole genome shotgun (WGS) entry which is preliminary data.</text>
</comment>
<name>A0A5J4W2G5_9EUKA</name>
<reference evidence="2 3" key="1">
    <citation type="submission" date="2019-03" db="EMBL/GenBank/DDBJ databases">
        <title>Single cell metagenomics reveals metabolic interactions within the superorganism composed of flagellate Streblomastix strix and complex community of Bacteroidetes bacteria on its surface.</title>
        <authorList>
            <person name="Treitli S.C."/>
            <person name="Kolisko M."/>
            <person name="Husnik F."/>
            <person name="Keeling P."/>
            <person name="Hampl V."/>
        </authorList>
    </citation>
    <scope>NUCLEOTIDE SEQUENCE [LARGE SCALE GENOMIC DNA]</scope>
    <source>
        <strain evidence="2">ST1C</strain>
    </source>
</reference>
<evidence type="ECO:0000313" key="3">
    <source>
        <dbReference type="Proteomes" id="UP000324800"/>
    </source>
</evidence>
<dbReference type="PANTHER" id="PTHR44167">
    <property type="entry name" value="OVARIAN-SPECIFIC SERINE/THREONINE-PROTEIN KINASE LOK-RELATED"/>
    <property type="match status" value="1"/>
</dbReference>
<dbReference type="Gene3D" id="1.10.510.10">
    <property type="entry name" value="Transferase(Phosphotransferase) domain 1"/>
    <property type="match status" value="1"/>
</dbReference>
<dbReference type="EMBL" id="SNRW01003798">
    <property type="protein sequence ID" value="KAA6388902.1"/>
    <property type="molecule type" value="Genomic_DNA"/>
</dbReference>
<sequence length="226" mass="25725">MQTLSIIAKQPHIPLPSYTLRALMKQILEGLKIFHAVGLVHRDIKCCNILLDNPPGSGLVHVKIADFGLAKVEDTADKKTYGTLQHMAPELFLIPIIYTEKVDLYAAAITFYRIITHRYPVNQQSFNAQQKALKKLKAIDRPDEIIDNLLWDLLSKMLEFQPDQRISAAKALQHPYFTSPEAITDVSLEQKDIALFSRVSEMNGDLNITEQILHKKNNKLRRICVI</sequence>
<dbReference type="OrthoDB" id="48890at2759"/>
<proteinExistence type="predicted"/>
<dbReference type="PROSITE" id="PS50011">
    <property type="entry name" value="PROTEIN_KINASE_DOM"/>
    <property type="match status" value="1"/>
</dbReference>
<dbReference type="InterPro" id="IPR000719">
    <property type="entry name" value="Prot_kinase_dom"/>
</dbReference>
<dbReference type="AlphaFoldDB" id="A0A5J4W2G5"/>
<dbReference type="PANTHER" id="PTHR44167:SF24">
    <property type="entry name" value="SERINE_THREONINE-PROTEIN KINASE CHK2"/>
    <property type="match status" value="1"/>
</dbReference>